<keyword evidence="15" id="KW-0645">Protease</keyword>
<dbReference type="EMBL" id="FNTH01000001">
    <property type="protein sequence ID" value="SED73771.1"/>
    <property type="molecule type" value="Genomic_DNA"/>
</dbReference>
<evidence type="ECO:0000256" key="10">
    <source>
        <dbReference type="ARBA" id="ARBA00026057"/>
    </source>
</evidence>
<dbReference type="InterPro" id="IPR041546">
    <property type="entry name" value="ClpA/ClpB_AAA_lid"/>
</dbReference>
<dbReference type="InterPro" id="IPR028299">
    <property type="entry name" value="ClpA/B_CS2"/>
</dbReference>
<dbReference type="InterPro" id="IPR027417">
    <property type="entry name" value="P-loop_NTPase"/>
</dbReference>
<evidence type="ECO:0000313" key="16">
    <source>
        <dbReference type="Proteomes" id="UP000198992"/>
    </source>
</evidence>
<comment type="subunit">
    <text evidence="13">Homohexamer; The oligomerization is ATP-dependent.</text>
</comment>
<dbReference type="Pfam" id="PF17871">
    <property type="entry name" value="AAA_lid_9"/>
    <property type="match status" value="1"/>
</dbReference>
<dbReference type="SMART" id="SM00382">
    <property type="entry name" value="AAA"/>
    <property type="match status" value="2"/>
</dbReference>
<evidence type="ECO:0000256" key="6">
    <source>
        <dbReference type="ARBA" id="ARBA00022840"/>
    </source>
</evidence>
<dbReference type="InterPro" id="IPR036628">
    <property type="entry name" value="Clp_N_dom_sf"/>
</dbReference>
<keyword evidence="13" id="KW-0346">Stress response</keyword>
<dbReference type="PROSITE" id="PS00871">
    <property type="entry name" value="CLPAB_2"/>
    <property type="match status" value="1"/>
</dbReference>
<dbReference type="InterPro" id="IPR050130">
    <property type="entry name" value="ClpA_ClpB"/>
</dbReference>
<dbReference type="NCBIfam" id="TIGR03346">
    <property type="entry name" value="chaperone_ClpB"/>
    <property type="match status" value="1"/>
</dbReference>
<dbReference type="Pfam" id="PF10431">
    <property type="entry name" value="ClpB_D2-small"/>
    <property type="match status" value="1"/>
</dbReference>
<dbReference type="InterPro" id="IPR003593">
    <property type="entry name" value="AAA+_ATPase"/>
</dbReference>
<dbReference type="Pfam" id="PF02861">
    <property type="entry name" value="Clp_N"/>
    <property type="match status" value="1"/>
</dbReference>
<dbReference type="InterPro" id="IPR019489">
    <property type="entry name" value="Clp_ATPase_C"/>
</dbReference>
<dbReference type="Gene3D" id="3.40.50.300">
    <property type="entry name" value="P-loop containing nucleotide triphosphate hydrolases"/>
    <property type="match status" value="3"/>
</dbReference>
<evidence type="ECO:0000259" key="14">
    <source>
        <dbReference type="PROSITE" id="PS51903"/>
    </source>
</evidence>
<dbReference type="AlphaFoldDB" id="A0A1H5D4J1"/>
<dbReference type="Pfam" id="PF07724">
    <property type="entry name" value="AAA_2"/>
    <property type="match status" value="1"/>
</dbReference>
<dbReference type="FunFam" id="3.40.50.300:FF:000025">
    <property type="entry name" value="ATP-dependent Clp protease subunit"/>
    <property type="match status" value="1"/>
</dbReference>
<dbReference type="Pfam" id="PF00004">
    <property type="entry name" value="AAA"/>
    <property type="match status" value="1"/>
</dbReference>
<keyword evidence="13" id="KW-0963">Cytoplasm</keyword>
<protein>
    <recommendedName>
        <fullName evidence="3 13">Chaperone protein ClpB</fullName>
    </recommendedName>
</protein>
<evidence type="ECO:0000256" key="9">
    <source>
        <dbReference type="ARBA" id="ARBA00025613"/>
    </source>
</evidence>
<dbReference type="OrthoDB" id="9803641at2"/>
<comment type="function">
    <text evidence="9">Part of a stress-induced multi-chaperone system, it is involved in the recovery of the cell from heat-induced damage, in cooperation with DnaK, DnaJ and GrpE. Acts before DnaK, in the processing of protein aggregates. Protein binding stimulates the ATPase activity; ATP hydrolysis unfolds the denatured protein aggregates, which probably helps expose new hydrophobic binding sites on the surface of ClpB-bound aggregates, contributing to the solubilization and refolding of denatured protein aggregates by DnaK.</text>
</comment>
<dbReference type="GO" id="GO:0005737">
    <property type="term" value="C:cytoplasm"/>
    <property type="evidence" value="ECO:0007669"/>
    <property type="project" value="UniProtKB-SubCell"/>
</dbReference>
<keyword evidence="5 12" id="KW-0547">Nucleotide-binding</keyword>
<dbReference type="FunFam" id="3.40.50.300:FF:000120">
    <property type="entry name" value="ATP-dependent chaperone ClpB"/>
    <property type="match status" value="1"/>
</dbReference>
<dbReference type="PROSITE" id="PS51903">
    <property type="entry name" value="CLP_R"/>
    <property type="match status" value="1"/>
</dbReference>
<dbReference type="GO" id="GO:0006508">
    <property type="term" value="P:proteolysis"/>
    <property type="evidence" value="ECO:0007669"/>
    <property type="project" value="UniProtKB-KW"/>
</dbReference>
<dbReference type="SMART" id="SM01086">
    <property type="entry name" value="ClpB_D2-small"/>
    <property type="match status" value="1"/>
</dbReference>
<dbReference type="PRINTS" id="PR00300">
    <property type="entry name" value="CLPPROTEASEA"/>
</dbReference>
<reference evidence="15 16" key="1">
    <citation type="submission" date="2016-10" db="EMBL/GenBank/DDBJ databases">
        <authorList>
            <person name="de Groot N.N."/>
        </authorList>
    </citation>
    <scope>NUCLEOTIDE SEQUENCE [LARGE SCALE GENOMIC DNA]</scope>
    <source>
        <strain evidence="15 16">MT12</strain>
    </source>
</reference>
<comment type="subcellular location">
    <subcellularLocation>
        <location evidence="1 13">Cytoplasm</location>
    </subcellularLocation>
</comment>
<organism evidence="15 16">
    <name type="scientific">Bradyrhizobium erythrophlei</name>
    <dbReference type="NCBI Taxonomy" id="1437360"/>
    <lineage>
        <taxon>Bacteria</taxon>
        <taxon>Pseudomonadati</taxon>
        <taxon>Pseudomonadota</taxon>
        <taxon>Alphaproteobacteria</taxon>
        <taxon>Hyphomicrobiales</taxon>
        <taxon>Nitrobacteraceae</taxon>
        <taxon>Bradyrhizobium</taxon>
    </lineage>
</organism>
<sequence length="870" mass="95630">MNVEKYTDRARGFIQSAQSLATREGNQQFTPLHILKVLLDDGEGLAGGLIDRAGGNSRAILKATEQALNKLPKVSGAGAGQVYLAPETARVFTAAEQAAEKAGDSFVTVERLLQGLASDRNSDAAGVLRDGGVTPQNLEAAINALRKGRTADSSSAENAYDALKKYARDLTQAARDGKLDPVIGRDEEIRRTIQVLSRRTKNNPVLIGEPGVGKTAIVEGLALRIVNGDVPESLNDKKLLALDLGALIAGAKYRGEFEERLKAVLNEVTTAEGGIILFIDEMHTLIGAGKTDGAMDASNLLKPALARGELHCIGATTLDEYRKHVEKDAALARRFQPVFVSEPTVEDTISILRGLKEKYELHHGVRISDSALVAAATLSNRYITDRFLPDKAIDLVDEAAARLKMQVDSKPEELDNLDREIVRRKIEQEALKKENDAGSKSRLQTLETELLDLEKRSADLTSKWQAEKGKLSDAQKMKSELERLRTELANAQRKGEFQKAGELAYGRIPELEKKLAAVETSESTSTGETVTADNIAQVVSRWTGIPVDKMLEGEKEKLLHMEEALGKRVVGQAEAVRAVSTAVRRARAGLQDPNRPMGSFMFLGPTGVGKTELAKALAEFLFDDETAMVRIDMSEFMEKHSVARLIGAPPGYVGYDEGGVLTEAVRRRPYQVVLFDEIEKAHPDVFNVLLQVLDDGRLTDGQGRTVDFRNTLIIMTSNIGAELLVNQGEGEKTSAVREQVMTMVRAHFRPEFLNRIDAIILFHRLQKNEMGRIVEIQFARLRRLLDDRKIELSLDAKGRDWLANKGWDPAYGARPLKRVIQRYLQDPLAEMLLAGDVRDDSHVKISAGKDGLTFNGKAAPDADQDDEVMI</sequence>
<dbReference type="GO" id="GO:0042026">
    <property type="term" value="P:protein refolding"/>
    <property type="evidence" value="ECO:0007669"/>
    <property type="project" value="UniProtKB-UniRule"/>
</dbReference>
<comment type="subunit">
    <text evidence="10">Homohexamer. The oligomerization is ATP-dependent.</text>
</comment>
<keyword evidence="4 11" id="KW-0677">Repeat</keyword>
<evidence type="ECO:0000256" key="4">
    <source>
        <dbReference type="ARBA" id="ARBA00022737"/>
    </source>
</evidence>
<gene>
    <name evidence="13" type="primary">clpB</name>
    <name evidence="15" type="ORF">SAMN05444164_5641</name>
</gene>
<evidence type="ECO:0000256" key="13">
    <source>
        <dbReference type="RuleBase" id="RU362034"/>
    </source>
</evidence>
<keyword evidence="6 12" id="KW-0067">ATP-binding</keyword>
<dbReference type="PANTHER" id="PTHR11638:SF18">
    <property type="entry name" value="HEAT SHOCK PROTEIN 104"/>
    <property type="match status" value="1"/>
</dbReference>
<comment type="similarity">
    <text evidence="2 12">Belongs to the ClpA/ClpB family.</text>
</comment>
<dbReference type="PROSITE" id="PS00870">
    <property type="entry name" value="CLPAB_1"/>
    <property type="match status" value="1"/>
</dbReference>
<evidence type="ECO:0000256" key="3">
    <source>
        <dbReference type="ARBA" id="ARBA00017574"/>
    </source>
</evidence>
<dbReference type="GO" id="GO:0016887">
    <property type="term" value="F:ATP hydrolysis activity"/>
    <property type="evidence" value="ECO:0007669"/>
    <property type="project" value="InterPro"/>
</dbReference>
<evidence type="ECO:0000256" key="11">
    <source>
        <dbReference type="PROSITE-ProRule" id="PRU01251"/>
    </source>
</evidence>
<dbReference type="Gene3D" id="1.10.8.60">
    <property type="match status" value="1"/>
</dbReference>
<accession>A0A1H5D4J1</accession>
<dbReference type="RefSeq" id="WP_092122110.1">
    <property type="nucleotide sequence ID" value="NZ_FNTH01000001.1"/>
</dbReference>
<evidence type="ECO:0000256" key="2">
    <source>
        <dbReference type="ARBA" id="ARBA00008675"/>
    </source>
</evidence>
<dbReference type="Gene3D" id="1.10.1780.10">
    <property type="entry name" value="Clp, N-terminal domain"/>
    <property type="match status" value="1"/>
</dbReference>
<dbReference type="GO" id="GO:0008233">
    <property type="term" value="F:peptidase activity"/>
    <property type="evidence" value="ECO:0007669"/>
    <property type="project" value="UniProtKB-KW"/>
</dbReference>
<dbReference type="CDD" id="cd00009">
    <property type="entry name" value="AAA"/>
    <property type="match status" value="1"/>
</dbReference>
<evidence type="ECO:0000256" key="1">
    <source>
        <dbReference type="ARBA" id="ARBA00004496"/>
    </source>
</evidence>
<dbReference type="InterPro" id="IPR017730">
    <property type="entry name" value="Chaperonin_ClpB"/>
</dbReference>
<feature type="domain" description="Clp R" evidence="14">
    <location>
        <begin position="3"/>
        <end position="148"/>
    </location>
</feature>
<keyword evidence="8 12" id="KW-0143">Chaperone</keyword>
<proteinExistence type="inferred from homology"/>
<name>A0A1H5D4J1_9BRAD</name>
<dbReference type="SUPFAM" id="SSF52540">
    <property type="entry name" value="P-loop containing nucleoside triphosphate hydrolases"/>
    <property type="match status" value="2"/>
</dbReference>
<evidence type="ECO:0000256" key="8">
    <source>
        <dbReference type="ARBA" id="ARBA00023186"/>
    </source>
</evidence>
<keyword evidence="15" id="KW-0378">Hydrolase</keyword>
<dbReference type="FunFam" id="3.40.50.300:FF:000010">
    <property type="entry name" value="Chaperone clpB 1, putative"/>
    <property type="match status" value="1"/>
</dbReference>
<dbReference type="PANTHER" id="PTHR11638">
    <property type="entry name" value="ATP-DEPENDENT CLP PROTEASE"/>
    <property type="match status" value="1"/>
</dbReference>
<evidence type="ECO:0000256" key="7">
    <source>
        <dbReference type="ARBA" id="ARBA00023054"/>
    </source>
</evidence>
<keyword evidence="7 13" id="KW-0175">Coiled coil</keyword>
<dbReference type="GO" id="GO:0034605">
    <property type="term" value="P:cellular response to heat"/>
    <property type="evidence" value="ECO:0007669"/>
    <property type="project" value="TreeGrafter"/>
</dbReference>
<evidence type="ECO:0000313" key="15">
    <source>
        <dbReference type="EMBL" id="SED73771.1"/>
    </source>
</evidence>
<evidence type="ECO:0000256" key="12">
    <source>
        <dbReference type="RuleBase" id="RU004432"/>
    </source>
</evidence>
<dbReference type="InterPro" id="IPR018368">
    <property type="entry name" value="ClpA/B_CS1"/>
</dbReference>
<dbReference type="GO" id="GO:0005524">
    <property type="term" value="F:ATP binding"/>
    <property type="evidence" value="ECO:0007669"/>
    <property type="project" value="UniProtKB-UniRule"/>
</dbReference>
<dbReference type="InterPro" id="IPR004176">
    <property type="entry name" value="Clp_R_N"/>
</dbReference>
<evidence type="ECO:0000256" key="5">
    <source>
        <dbReference type="ARBA" id="ARBA00022741"/>
    </source>
</evidence>
<dbReference type="InterPro" id="IPR003959">
    <property type="entry name" value="ATPase_AAA_core"/>
</dbReference>
<dbReference type="Proteomes" id="UP000198992">
    <property type="component" value="Unassembled WGS sequence"/>
</dbReference>
<feature type="coiled-coil region" evidence="13">
    <location>
        <begin position="414"/>
        <end position="494"/>
    </location>
</feature>
<dbReference type="CDD" id="cd19499">
    <property type="entry name" value="RecA-like_ClpB_Hsp104-like"/>
    <property type="match status" value="1"/>
</dbReference>
<dbReference type="InterPro" id="IPR001270">
    <property type="entry name" value="ClpA/B"/>
</dbReference>
<dbReference type="SUPFAM" id="SSF81923">
    <property type="entry name" value="Double Clp-N motif"/>
    <property type="match status" value="1"/>
</dbReference>